<dbReference type="InterPro" id="IPR050736">
    <property type="entry name" value="Sensor_HK_Regulatory"/>
</dbReference>
<keyword evidence="9" id="KW-0067">ATP-binding</keyword>
<keyword evidence="5" id="KW-0597">Phosphoprotein</keyword>
<feature type="domain" description="Histidine kinase" evidence="12">
    <location>
        <begin position="176"/>
        <end position="421"/>
    </location>
</feature>
<dbReference type="Pfam" id="PF01590">
    <property type="entry name" value="GAF"/>
    <property type="match status" value="1"/>
</dbReference>
<dbReference type="InterPro" id="IPR036097">
    <property type="entry name" value="HisK_dim/P_sf"/>
</dbReference>
<reference evidence="13 14" key="1">
    <citation type="submission" date="2019-01" db="EMBL/GenBank/DDBJ databases">
        <title>Draft genome sequence of Dictyobacter sp. Uno17.</title>
        <authorList>
            <person name="Wang C.M."/>
            <person name="Zheng Y."/>
            <person name="Sakai Y."/>
            <person name="Abe K."/>
            <person name="Yokota A."/>
            <person name="Yabe S."/>
        </authorList>
    </citation>
    <scope>NUCLEOTIDE SEQUENCE [LARGE SCALE GENOMIC DNA]</scope>
    <source>
        <strain evidence="13 14">Uno17</strain>
    </source>
</reference>
<organism evidence="13 14">
    <name type="scientific">Dictyobacter arantiisoli</name>
    <dbReference type="NCBI Taxonomy" id="2014874"/>
    <lineage>
        <taxon>Bacteria</taxon>
        <taxon>Bacillati</taxon>
        <taxon>Chloroflexota</taxon>
        <taxon>Ktedonobacteria</taxon>
        <taxon>Ktedonobacterales</taxon>
        <taxon>Dictyobacteraceae</taxon>
        <taxon>Dictyobacter</taxon>
    </lineage>
</organism>
<dbReference type="FunFam" id="3.30.565.10:FF:000023">
    <property type="entry name" value="PAS domain-containing sensor histidine kinase"/>
    <property type="match status" value="1"/>
</dbReference>
<evidence type="ECO:0000313" key="13">
    <source>
        <dbReference type="EMBL" id="GCF09707.1"/>
    </source>
</evidence>
<dbReference type="Gene3D" id="3.30.565.10">
    <property type="entry name" value="Histidine kinase-like ATPase, C-terminal domain"/>
    <property type="match status" value="1"/>
</dbReference>
<keyword evidence="11" id="KW-0472">Membrane</keyword>
<dbReference type="SMART" id="SM00387">
    <property type="entry name" value="HATPase_c"/>
    <property type="match status" value="1"/>
</dbReference>
<evidence type="ECO:0000256" key="7">
    <source>
        <dbReference type="ARBA" id="ARBA00022741"/>
    </source>
</evidence>
<evidence type="ECO:0000256" key="3">
    <source>
        <dbReference type="ARBA" id="ARBA00012438"/>
    </source>
</evidence>
<dbReference type="InterPro" id="IPR029016">
    <property type="entry name" value="GAF-like_dom_sf"/>
</dbReference>
<dbReference type="OrthoDB" id="9767900at2"/>
<comment type="catalytic activity">
    <reaction evidence="1">
        <text>ATP + protein L-histidine = ADP + protein N-phospho-L-histidine.</text>
        <dbReference type="EC" id="2.7.13.3"/>
    </reaction>
</comment>
<dbReference type="CDD" id="cd00082">
    <property type="entry name" value="HisKA"/>
    <property type="match status" value="1"/>
</dbReference>
<dbReference type="Pfam" id="PF00512">
    <property type="entry name" value="HisKA"/>
    <property type="match status" value="1"/>
</dbReference>
<accession>A0A5A5TEF2</accession>
<dbReference type="GO" id="GO:0005886">
    <property type="term" value="C:plasma membrane"/>
    <property type="evidence" value="ECO:0007669"/>
    <property type="project" value="UniProtKB-SubCell"/>
</dbReference>
<proteinExistence type="predicted"/>
<evidence type="ECO:0000313" key="14">
    <source>
        <dbReference type="Proteomes" id="UP000322530"/>
    </source>
</evidence>
<keyword evidence="8" id="KW-0418">Kinase</keyword>
<dbReference type="PANTHER" id="PTHR43711">
    <property type="entry name" value="TWO-COMPONENT HISTIDINE KINASE"/>
    <property type="match status" value="1"/>
</dbReference>
<dbReference type="SUPFAM" id="SSF55781">
    <property type="entry name" value="GAF domain-like"/>
    <property type="match status" value="1"/>
</dbReference>
<evidence type="ECO:0000256" key="8">
    <source>
        <dbReference type="ARBA" id="ARBA00022777"/>
    </source>
</evidence>
<keyword evidence="4" id="KW-1003">Cell membrane</keyword>
<comment type="subcellular location">
    <subcellularLocation>
        <location evidence="2">Cell membrane</location>
    </subcellularLocation>
</comment>
<dbReference type="Proteomes" id="UP000322530">
    <property type="component" value="Unassembled WGS sequence"/>
</dbReference>
<dbReference type="PROSITE" id="PS50109">
    <property type="entry name" value="HIS_KIN"/>
    <property type="match status" value="1"/>
</dbReference>
<dbReference type="InterPro" id="IPR003594">
    <property type="entry name" value="HATPase_dom"/>
</dbReference>
<dbReference type="InterPro" id="IPR003661">
    <property type="entry name" value="HisK_dim/P_dom"/>
</dbReference>
<dbReference type="SUPFAM" id="SSF55874">
    <property type="entry name" value="ATPase domain of HSP90 chaperone/DNA topoisomerase II/histidine kinase"/>
    <property type="match status" value="1"/>
</dbReference>
<gene>
    <name evidence="13" type="ORF">KDI_32710</name>
</gene>
<dbReference type="AlphaFoldDB" id="A0A5A5TEF2"/>
<evidence type="ECO:0000256" key="1">
    <source>
        <dbReference type="ARBA" id="ARBA00000085"/>
    </source>
</evidence>
<evidence type="ECO:0000256" key="9">
    <source>
        <dbReference type="ARBA" id="ARBA00022840"/>
    </source>
</evidence>
<dbReference type="InterPro" id="IPR036890">
    <property type="entry name" value="HATPase_C_sf"/>
</dbReference>
<dbReference type="EC" id="2.7.13.3" evidence="3"/>
<keyword evidence="14" id="KW-1185">Reference proteome</keyword>
<evidence type="ECO:0000256" key="2">
    <source>
        <dbReference type="ARBA" id="ARBA00004236"/>
    </source>
</evidence>
<dbReference type="EMBL" id="BIXY01000049">
    <property type="protein sequence ID" value="GCF09707.1"/>
    <property type="molecule type" value="Genomic_DNA"/>
</dbReference>
<dbReference type="Gene3D" id="1.10.287.130">
    <property type="match status" value="1"/>
</dbReference>
<dbReference type="SUPFAM" id="SSF47384">
    <property type="entry name" value="Homodimeric domain of signal transducing histidine kinase"/>
    <property type="match status" value="1"/>
</dbReference>
<comment type="caution">
    <text evidence="13">The sequence shown here is derived from an EMBL/GenBank/DDBJ whole genome shotgun (WGS) entry which is preliminary data.</text>
</comment>
<evidence type="ECO:0000259" key="12">
    <source>
        <dbReference type="PROSITE" id="PS50109"/>
    </source>
</evidence>
<name>A0A5A5TEF2_9CHLR</name>
<dbReference type="GO" id="GO:0005524">
    <property type="term" value="F:ATP binding"/>
    <property type="evidence" value="ECO:0007669"/>
    <property type="project" value="UniProtKB-KW"/>
</dbReference>
<dbReference type="Gene3D" id="3.30.450.40">
    <property type="match status" value="1"/>
</dbReference>
<dbReference type="GO" id="GO:0000155">
    <property type="term" value="F:phosphorelay sensor kinase activity"/>
    <property type="evidence" value="ECO:0007669"/>
    <property type="project" value="InterPro"/>
</dbReference>
<dbReference type="SMART" id="SM00065">
    <property type="entry name" value="GAF"/>
    <property type="match status" value="1"/>
</dbReference>
<sequence>MNSHSAFVHDCRFLEKVPEFSNDSLPLLQAVQKIVRNVSALFPSACCTIALLVQSGTSLLSFSSTQTVSDGWLEVPFRYGEGVAGWVVQHAEPLATDDATVLDGCVTTSLFAVPLLYEQICIGTLTITYSDRIAFDAAARQLLTVLADQASLTIWSVQQANAQHMATRSRANFLSMLTHELRSPLNAINGYLELTLSGVGGDLNEQQRDFVQRARASSENLYALLEDLLLISRADAGQMRLNREIIRLPEIIENAVEELELTAADNGIQIHVAIEPDFPHLYADAVRLQQVLRNLINNGLQFTSVGGEVTITASVIETGHALSSSSRSDFAAEDVEDDDDSMERMVRLQVQDTGCGIAPEFQQQIFERFFQAPNERVGHAGGQGLGLAIIKMIVELHGGTISVESVVGQGSTFTCLLPCLLS</sequence>
<dbReference type="InterPro" id="IPR005467">
    <property type="entry name" value="His_kinase_dom"/>
</dbReference>
<dbReference type="PANTHER" id="PTHR43711:SF1">
    <property type="entry name" value="HISTIDINE KINASE 1"/>
    <property type="match status" value="1"/>
</dbReference>
<dbReference type="Pfam" id="PF02518">
    <property type="entry name" value="HATPase_c"/>
    <property type="match status" value="1"/>
</dbReference>
<evidence type="ECO:0000256" key="5">
    <source>
        <dbReference type="ARBA" id="ARBA00022553"/>
    </source>
</evidence>
<evidence type="ECO:0000256" key="6">
    <source>
        <dbReference type="ARBA" id="ARBA00022679"/>
    </source>
</evidence>
<evidence type="ECO:0000256" key="11">
    <source>
        <dbReference type="ARBA" id="ARBA00023136"/>
    </source>
</evidence>
<keyword evidence="7" id="KW-0547">Nucleotide-binding</keyword>
<keyword evidence="10" id="KW-0902">Two-component regulatory system</keyword>
<protein>
    <recommendedName>
        <fullName evidence="3">histidine kinase</fullName>
        <ecNumber evidence="3">2.7.13.3</ecNumber>
    </recommendedName>
</protein>
<dbReference type="PRINTS" id="PR00344">
    <property type="entry name" value="BCTRLSENSOR"/>
</dbReference>
<dbReference type="InterPro" id="IPR003018">
    <property type="entry name" value="GAF"/>
</dbReference>
<evidence type="ECO:0000256" key="10">
    <source>
        <dbReference type="ARBA" id="ARBA00023012"/>
    </source>
</evidence>
<dbReference type="SMART" id="SM00388">
    <property type="entry name" value="HisKA"/>
    <property type="match status" value="1"/>
</dbReference>
<evidence type="ECO:0000256" key="4">
    <source>
        <dbReference type="ARBA" id="ARBA00022475"/>
    </source>
</evidence>
<dbReference type="RefSeq" id="WP_149402631.1">
    <property type="nucleotide sequence ID" value="NZ_BIXY01000049.1"/>
</dbReference>
<dbReference type="InterPro" id="IPR004358">
    <property type="entry name" value="Sig_transdc_His_kin-like_C"/>
</dbReference>
<keyword evidence="6" id="KW-0808">Transferase</keyword>